<evidence type="ECO:0000259" key="2">
    <source>
        <dbReference type="Pfam" id="PF13087"/>
    </source>
</evidence>
<dbReference type="InterPro" id="IPR045055">
    <property type="entry name" value="DNA2/NAM7-like"/>
</dbReference>
<dbReference type="GO" id="GO:0004386">
    <property type="term" value="F:helicase activity"/>
    <property type="evidence" value="ECO:0007669"/>
    <property type="project" value="InterPro"/>
</dbReference>
<dbReference type="KEGG" id="bbo:BBOV_III008170"/>
<name>A7AP93_BABBO</name>
<comment type="caution">
    <text evidence="3">The sequence shown here is derived from an EMBL/GenBank/DDBJ whole genome shotgun (WGS) entry which is preliminary data.</text>
</comment>
<reference evidence="3 4" key="1">
    <citation type="journal article" date="2007" name="PLoS Pathog.">
        <title>Genome sequence of Babesia bovis and comparative analysis of apicomplexan hemoprotozoa.</title>
        <authorList>
            <person name="Brayton K.A."/>
            <person name="Lau A.O.T."/>
            <person name="Herndon D.R."/>
            <person name="Hannick L."/>
            <person name="Kappmeyer L.S."/>
            <person name="Berens S.J."/>
            <person name="Bidwell S.L."/>
            <person name="Brown W.C."/>
            <person name="Crabtree J."/>
            <person name="Fadrosh D."/>
            <person name="Feldblum T."/>
            <person name="Forberger H.A."/>
            <person name="Haas B.J."/>
            <person name="Howell J.M."/>
            <person name="Khouri H."/>
            <person name="Koo H."/>
            <person name="Mann D.J."/>
            <person name="Norimine J."/>
            <person name="Paulsen I.T."/>
            <person name="Radune D."/>
            <person name="Ren Q."/>
            <person name="Smith R.K. Jr."/>
            <person name="Suarez C.E."/>
            <person name="White O."/>
            <person name="Wortman J.R."/>
            <person name="Knowles D.P. Jr."/>
            <person name="McElwain T.F."/>
            <person name="Nene V.M."/>
        </authorList>
    </citation>
    <scope>NUCLEOTIDE SEQUENCE [LARGE SCALE GENOMIC DNA]</scope>
    <source>
        <strain evidence="3">T2Bo</strain>
    </source>
</reference>
<feature type="domain" description="DNA2/NAM7 helicase helicase" evidence="1">
    <location>
        <begin position="510"/>
        <end position="592"/>
    </location>
</feature>
<feature type="domain" description="DNA2/NAM7 helicase-like C-terminal" evidence="2">
    <location>
        <begin position="600"/>
        <end position="872"/>
    </location>
</feature>
<gene>
    <name evidence="3" type="ORF">BBOV_III008170</name>
</gene>
<dbReference type="Proteomes" id="UP000002173">
    <property type="component" value="Unassembled WGS sequence"/>
</dbReference>
<reference evidence="4" key="2">
    <citation type="journal article" date="2020" name="Data Brief">
        <title>Transcriptome dataset of Babesia bovis life stages within vertebrate and invertebrate hosts.</title>
        <authorList>
            <person name="Ueti M.W."/>
            <person name="Johnson W.C."/>
            <person name="Kappmeyer L.S."/>
            <person name="Herndon D.R."/>
            <person name="Mousel M.R."/>
            <person name="Reif K.E."/>
            <person name="Taus N.S."/>
            <person name="Ifeonu O.O."/>
            <person name="Silva J.C."/>
            <person name="Suarez C.E."/>
            <person name="Brayton K.A."/>
        </authorList>
    </citation>
    <scope>NUCLEOTIDE SEQUENCE [LARGE SCALE GENOMIC DNA]</scope>
</reference>
<dbReference type="InParanoid" id="A7AP93"/>
<dbReference type="Gene3D" id="3.40.50.300">
    <property type="entry name" value="P-loop containing nucleotide triphosphate hydrolases"/>
    <property type="match status" value="2"/>
</dbReference>
<dbReference type="GeneID" id="5480197"/>
<accession>A7AP93</accession>
<evidence type="ECO:0000313" key="4">
    <source>
        <dbReference type="Proteomes" id="UP000002173"/>
    </source>
</evidence>
<dbReference type="OMA" id="DENYDYC"/>
<proteinExistence type="predicted"/>
<protein>
    <submittedName>
        <fullName evidence="3">Uncharacterized protein</fullName>
    </submittedName>
</protein>
<dbReference type="PANTHER" id="PTHR10887">
    <property type="entry name" value="DNA2/NAM7 HELICASE FAMILY"/>
    <property type="match status" value="1"/>
</dbReference>
<dbReference type="InterPro" id="IPR041677">
    <property type="entry name" value="DNA2/NAM7_AAA_11"/>
</dbReference>
<dbReference type="SUPFAM" id="SSF52540">
    <property type="entry name" value="P-loop containing nucleoside triphosphate hydrolases"/>
    <property type="match status" value="2"/>
</dbReference>
<dbReference type="CDD" id="cd18042">
    <property type="entry name" value="DEXXQc_SETX"/>
    <property type="match status" value="1"/>
</dbReference>
<dbReference type="CDD" id="cd18808">
    <property type="entry name" value="SF1_C_Upf1"/>
    <property type="match status" value="1"/>
</dbReference>
<organism evidence="3 4">
    <name type="scientific">Babesia bovis</name>
    <dbReference type="NCBI Taxonomy" id="5865"/>
    <lineage>
        <taxon>Eukaryota</taxon>
        <taxon>Sar</taxon>
        <taxon>Alveolata</taxon>
        <taxon>Apicomplexa</taxon>
        <taxon>Aconoidasida</taxon>
        <taxon>Piroplasmida</taxon>
        <taxon>Babesiidae</taxon>
        <taxon>Babesia</taxon>
    </lineage>
</organism>
<dbReference type="Pfam" id="PF13086">
    <property type="entry name" value="AAA_11"/>
    <property type="match status" value="2"/>
</dbReference>
<dbReference type="RefSeq" id="XP_001611945.1">
    <property type="nucleotide sequence ID" value="XM_001611895.1"/>
</dbReference>
<dbReference type="VEuPathDB" id="PiroplasmaDB:BBOV_III008170"/>
<dbReference type="eggNOG" id="KOG1801">
    <property type="taxonomic scope" value="Eukaryota"/>
</dbReference>
<evidence type="ECO:0000313" key="3">
    <source>
        <dbReference type="EMBL" id="EDO08377.1"/>
    </source>
</evidence>
<dbReference type="InterPro" id="IPR027417">
    <property type="entry name" value="P-loop_NTPase"/>
</dbReference>
<dbReference type="AlphaFoldDB" id="A7AP93"/>
<keyword evidence="4" id="KW-1185">Reference proteome</keyword>
<evidence type="ECO:0000259" key="1">
    <source>
        <dbReference type="Pfam" id="PF13086"/>
    </source>
</evidence>
<sequence length="943" mass="106564">MATSEGVEFFCSGDQLLQRILSVDFYCDLPRDVSGNLSDVQKRIRWHRPLEELPSFIDDLAKYHRCFFPLYMTECLQMLASSKYMSMGYPLRVYKVRYQLIDNFALVNFYGKTGFPFIPGDLVLLYIGGVGHDVVPDSGMPTIQESVDTSDWDDVPLFVSVPADHPLYQDTLKHSIGFVTSVSKNQCTLKILIRPPDFCNMATFDMRSIARMETMQYLLENTSNIIMGSASIEEPTTAESWYVSKLCSFATSMREFRALCQMKSMPLVNKMLGKYSGPVMSDSIGDDKTCYLEGVSIPEKLKRSLEAAYNDAQLRSIRNSLTSNGITLIQGPPGTGKTTTIIGLISAILEHDMLPPSCNAVSGPIYEHNAANAVSRCPWFTTDARQSEPLEVAFDELNLTEAHMEAGVHRYDSYACMKPSTSTAVETIVVPTMRQSKRRILICAPSNAAIDEIVRRLVRPVTGGIFNAEGERYNPNVTRIGPNFHDDLKQYSLKSKVDALGYKLYGRIYNKTKYHARHRLTRETLNDSDIICSTLSACGSPELFVHRNMFDTLIIDEATQAVELSTLIALSIGCRRVILVGDPCQLSATVCSNVAVSLKYDRSLFQRLQMCGYPVNLLDIQYRMDPLISRFPSMYFYRNQLKDAPSVYERQKSDWREFPLLRPAVFYAIDSLQMKNETSYMNEMEAELVCQLLELILDVLAAEPGFELSSLEQRVAVITTYSAQVALLKETIARRHPQLVVPSVDKDSILPGISYPKLLFDVSSVDGFQGMEKEIVIFSAVRTSYADGQKPMKKGLQDFTPPNILTIDQEPHDPKKLKKFSAMTESYVKEVESGKAVPDIRDVVDVSFIADRRRINVAITRACRNLFIVGNPRYLLGHTHWRALYKHYAYCGSIFLCKLGRNTLKPNYLKSWAKDYLQKDPVAYERFQQNPSLQAFVQNVMAH</sequence>
<dbReference type="FunCoup" id="A7AP93">
    <property type="interactions" value="22"/>
</dbReference>
<feature type="domain" description="DNA2/NAM7 helicase helicase" evidence="1">
    <location>
        <begin position="309"/>
        <end position="500"/>
    </location>
</feature>
<dbReference type="STRING" id="5865.A7AP93"/>
<dbReference type="PANTHER" id="PTHR10887:SF495">
    <property type="entry name" value="HELICASE SENATAXIN ISOFORM X1-RELATED"/>
    <property type="match status" value="1"/>
</dbReference>
<dbReference type="Pfam" id="PF13087">
    <property type="entry name" value="AAA_12"/>
    <property type="match status" value="1"/>
</dbReference>
<reference evidence="4" key="3">
    <citation type="journal article" date="2021" name="Int. J. Parasitol.">
        <title>Comparative analysis of gene expression between Babesia bovis blood stages and kinetes allowed by improved genome annotation.</title>
        <authorList>
            <person name="Ueti M.W."/>
            <person name="Johnson W.C."/>
            <person name="Kappmeyer L.S."/>
            <person name="Herndon D.R."/>
            <person name="Mousel M.R."/>
            <person name="Reif K.E."/>
            <person name="Taus N.S."/>
            <person name="Ifeonu O.O."/>
            <person name="Silva J.C."/>
            <person name="Suarez C.E."/>
            <person name="Brayton K.A."/>
        </authorList>
    </citation>
    <scope>NUCLEOTIDE SEQUENCE [LARGE SCALE GENOMIC DNA]</scope>
</reference>
<dbReference type="InterPro" id="IPR047187">
    <property type="entry name" value="SF1_C_Upf1"/>
</dbReference>
<dbReference type="InterPro" id="IPR041679">
    <property type="entry name" value="DNA2/NAM7-like_C"/>
</dbReference>
<dbReference type="EMBL" id="AAXT01000001">
    <property type="protein sequence ID" value="EDO08377.1"/>
    <property type="molecule type" value="Genomic_DNA"/>
</dbReference>